<accession>A0ABX0VRP0</accession>
<dbReference type="Pfam" id="PF18729">
    <property type="entry name" value="HEPN_STY4199"/>
    <property type="match status" value="1"/>
</dbReference>
<name>A0ABX0VRP0_9ENTR</name>
<sequence length="546" mass="61783">MTSNAQLLTRDKFETCLSVIRQASLQILPLLKIRAADGKDPQWFFQQLEQARQGMGSWAAVARRLNLNDAEISQFTLLLRHLQQLVPQYESGQEVSDNQLISALRFVSYLELVRSKQPLLGYATDLSVGGEEQQLVAKRQIRALELMLRGLINSAWGSQSQLVNQLKRQFGGDKVRRWLKNAERGDILSGLRFSELSLLVVDKKEFVRHYAALYQHAPQLSFLIDKRKTLQTFLDDIRQIRNDLMHQRPLTSVQIALLDSCYRETSAPVQRAFDEGRTKVNPAVLLAGEEPELQEFIALAQKKHEANGGDNEEVRDTIEGPELRNANRHHDVAETAFVALWGMVGVAIIGIVVFALFIFSDTTPSAQNAATPQMVTKVMAADHVTEKNSPRDMLANMGISWDENSLHLAITRGDSRVIRLFMQGGMNWKASYAEAALAADYRDALTTLLQYRKQMDEVRPCRRIVTTTSQAMKDGQSLTSMRKNFLQTFCSTPGVVKRQKEELERALLRQAAQKRRYDEAKAQGLRPEPVSTDEVDIQQAIYNAMR</sequence>
<feature type="transmembrane region" description="Helical" evidence="2">
    <location>
        <begin position="338"/>
        <end position="359"/>
    </location>
</feature>
<keyword evidence="5" id="KW-1185">Reference proteome</keyword>
<dbReference type="RefSeq" id="WP_167613227.1">
    <property type="nucleotide sequence ID" value="NZ_SOYS01000007.1"/>
</dbReference>
<feature type="domain" description="STY4199-like HEPN" evidence="3">
    <location>
        <begin position="1"/>
        <end position="282"/>
    </location>
</feature>
<evidence type="ECO:0000256" key="2">
    <source>
        <dbReference type="SAM" id="Phobius"/>
    </source>
</evidence>
<evidence type="ECO:0000259" key="3">
    <source>
        <dbReference type="Pfam" id="PF18729"/>
    </source>
</evidence>
<dbReference type="InterPro" id="IPR040816">
    <property type="entry name" value="STY4199_HEPN_dom"/>
</dbReference>
<keyword evidence="1" id="KW-0175">Coiled coil</keyword>
<dbReference type="EMBL" id="SOYS01000007">
    <property type="protein sequence ID" value="NIY48925.1"/>
    <property type="molecule type" value="Genomic_DNA"/>
</dbReference>
<evidence type="ECO:0000313" key="5">
    <source>
        <dbReference type="Proteomes" id="UP000697927"/>
    </source>
</evidence>
<gene>
    <name evidence="4" type="ORF">E2L00_15785</name>
</gene>
<protein>
    <recommendedName>
        <fullName evidence="3">STY4199-like HEPN domain-containing protein</fullName>
    </recommendedName>
</protein>
<organism evidence="4 5">
    <name type="scientific">Cedecea colo</name>
    <dbReference type="NCBI Taxonomy" id="2552946"/>
    <lineage>
        <taxon>Bacteria</taxon>
        <taxon>Pseudomonadati</taxon>
        <taxon>Pseudomonadota</taxon>
        <taxon>Gammaproteobacteria</taxon>
        <taxon>Enterobacterales</taxon>
        <taxon>Enterobacteriaceae</taxon>
        <taxon>Cedecea</taxon>
    </lineage>
</organism>
<reference evidence="4 5" key="1">
    <citation type="journal article" date="2020" name="Microorganisms">
        <title>Polyphasic Characterisation of Cedecea colo sp. nov., a New Enteric Bacterium Isolated from the Koala Hindgut.</title>
        <authorList>
            <person name="Boath J.M."/>
            <person name="Dakhal S."/>
            <person name="Van T.T.H."/>
            <person name="Moore R.J."/>
            <person name="Dekiwadia C."/>
            <person name="Macreadie I.G."/>
        </authorList>
    </citation>
    <scope>NUCLEOTIDE SEQUENCE [LARGE SCALE GENOMIC DNA]</scope>
    <source>
        <strain evidence="4 5">ZA</strain>
    </source>
</reference>
<dbReference type="Proteomes" id="UP000697927">
    <property type="component" value="Unassembled WGS sequence"/>
</dbReference>
<proteinExistence type="predicted"/>
<evidence type="ECO:0000313" key="4">
    <source>
        <dbReference type="EMBL" id="NIY48925.1"/>
    </source>
</evidence>
<keyword evidence="2" id="KW-0472">Membrane</keyword>
<feature type="coiled-coil region" evidence="1">
    <location>
        <begin position="496"/>
        <end position="523"/>
    </location>
</feature>
<keyword evidence="2" id="KW-1133">Transmembrane helix</keyword>
<comment type="caution">
    <text evidence="4">The sequence shown here is derived from an EMBL/GenBank/DDBJ whole genome shotgun (WGS) entry which is preliminary data.</text>
</comment>
<keyword evidence="2" id="KW-0812">Transmembrane</keyword>
<evidence type="ECO:0000256" key="1">
    <source>
        <dbReference type="SAM" id="Coils"/>
    </source>
</evidence>